<proteinExistence type="predicted"/>
<reference evidence="2 3" key="1">
    <citation type="journal article" date="2007" name="Nature">
        <title>Evolution of genes and genomes on the Drosophila phylogeny.</title>
        <authorList>
            <consortium name="Drosophila 12 Genomes Consortium"/>
            <person name="Clark A.G."/>
            <person name="Eisen M.B."/>
            <person name="Smith D.R."/>
            <person name="Bergman C.M."/>
            <person name="Oliver B."/>
            <person name="Markow T.A."/>
            <person name="Kaufman T.C."/>
            <person name="Kellis M."/>
            <person name="Gelbart W."/>
            <person name="Iyer V.N."/>
            <person name="Pollard D.A."/>
            <person name="Sackton T.B."/>
            <person name="Larracuente A.M."/>
            <person name="Singh N.D."/>
            <person name="Abad J.P."/>
            <person name="Abt D.N."/>
            <person name="Adryan B."/>
            <person name="Aguade M."/>
            <person name="Akashi H."/>
            <person name="Anderson W.W."/>
            <person name="Aquadro C.F."/>
            <person name="Ardell D.H."/>
            <person name="Arguello R."/>
            <person name="Artieri C.G."/>
            <person name="Barbash D.A."/>
            <person name="Barker D."/>
            <person name="Barsanti P."/>
            <person name="Batterham P."/>
            <person name="Batzoglou S."/>
            <person name="Begun D."/>
            <person name="Bhutkar A."/>
            <person name="Blanco E."/>
            <person name="Bosak S.A."/>
            <person name="Bradley R.K."/>
            <person name="Brand A.D."/>
            <person name="Brent M.R."/>
            <person name="Brooks A.N."/>
            <person name="Brown R.H."/>
            <person name="Butlin R.K."/>
            <person name="Caggese C."/>
            <person name="Calvi B.R."/>
            <person name="Bernardo de Carvalho A."/>
            <person name="Caspi A."/>
            <person name="Castrezana S."/>
            <person name="Celniker S.E."/>
            <person name="Chang J.L."/>
            <person name="Chapple C."/>
            <person name="Chatterji S."/>
            <person name="Chinwalla A."/>
            <person name="Civetta A."/>
            <person name="Clifton S.W."/>
            <person name="Comeron J.M."/>
            <person name="Costello J.C."/>
            <person name="Coyne J.A."/>
            <person name="Daub J."/>
            <person name="David R.G."/>
            <person name="Delcher A.L."/>
            <person name="Delehaunty K."/>
            <person name="Do C.B."/>
            <person name="Ebling H."/>
            <person name="Edwards K."/>
            <person name="Eickbush T."/>
            <person name="Evans J.D."/>
            <person name="Filipski A."/>
            <person name="Findeiss S."/>
            <person name="Freyhult E."/>
            <person name="Fulton L."/>
            <person name="Fulton R."/>
            <person name="Garcia A.C."/>
            <person name="Gardiner A."/>
            <person name="Garfield D.A."/>
            <person name="Garvin B.E."/>
            <person name="Gibson G."/>
            <person name="Gilbert D."/>
            <person name="Gnerre S."/>
            <person name="Godfrey J."/>
            <person name="Good R."/>
            <person name="Gotea V."/>
            <person name="Gravely B."/>
            <person name="Greenberg A.J."/>
            <person name="Griffiths-Jones S."/>
            <person name="Gross S."/>
            <person name="Guigo R."/>
            <person name="Gustafson E.A."/>
            <person name="Haerty W."/>
            <person name="Hahn M.W."/>
            <person name="Halligan D.L."/>
            <person name="Halpern A.L."/>
            <person name="Halter G.M."/>
            <person name="Han M.V."/>
            <person name="Heger A."/>
            <person name="Hillier L."/>
            <person name="Hinrichs A.S."/>
            <person name="Holmes I."/>
            <person name="Hoskins R.A."/>
            <person name="Hubisz M.J."/>
            <person name="Hultmark D."/>
            <person name="Huntley M.A."/>
            <person name="Jaffe D.B."/>
            <person name="Jagadeeshan S."/>
            <person name="Jeck W.R."/>
            <person name="Johnson J."/>
            <person name="Jones C.D."/>
            <person name="Jordan W.C."/>
            <person name="Karpen G.H."/>
            <person name="Kataoka E."/>
            <person name="Keightley P.D."/>
            <person name="Kheradpour P."/>
            <person name="Kirkness E.F."/>
            <person name="Koerich L.B."/>
            <person name="Kristiansen K."/>
            <person name="Kudrna D."/>
            <person name="Kulathinal R.J."/>
            <person name="Kumar S."/>
            <person name="Kwok R."/>
            <person name="Lander E."/>
            <person name="Langley C.H."/>
            <person name="Lapoint R."/>
            <person name="Lazzaro B.P."/>
            <person name="Lee S.J."/>
            <person name="Levesque L."/>
            <person name="Li R."/>
            <person name="Lin C.F."/>
            <person name="Lin M.F."/>
            <person name="Lindblad-Toh K."/>
            <person name="Llopart A."/>
            <person name="Long M."/>
            <person name="Low L."/>
            <person name="Lozovsky E."/>
            <person name="Lu J."/>
            <person name="Luo M."/>
            <person name="Machado C.A."/>
            <person name="Makalowski W."/>
            <person name="Marzo M."/>
            <person name="Matsuda M."/>
            <person name="Matzkin L."/>
            <person name="McAllister B."/>
            <person name="McBride C.S."/>
            <person name="McKernan B."/>
            <person name="McKernan K."/>
            <person name="Mendez-Lago M."/>
            <person name="Minx P."/>
            <person name="Mollenhauer M.U."/>
            <person name="Montooth K."/>
            <person name="Mount S.M."/>
            <person name="Mu X."/>
            <person name="Myers E."/>
            <person name="Negre B."/>
            <person name="Newfeld S."/>
            <person name="Nielsen R."/>
            <person name="Noor M.A."/>
            <person name="O'Grady P."/>
            <person name="Pachter L."/>
            <person name="Papaceit M."/>
            <person name="Parisi M.J."/>
            <person name="Parisi M."/>
            <person name="Parts L."/>
            <person name="Pedersen J.S."/>
            <person name="Pesole G."/>
            <person name="Phillippy A.M."/>
            <person name="Ponting C.P."/>
            <person name="Pop M."/>
            <person name="Porcelli D."/>
            <person name="Powell J.R."/>
            <person name="Prohaska S."/>
            <person name="Pruitt K."/>
            <person name="Puig M."/>
            <person name="Quesneville H."/>
            <person name="Ram K.R."/>
            <person name="Rand D."/>
            <person name="Rasmussen M.D."/>
            <person name="Reed L.K."/>
            <person name="Reenan R."/>
            <person name="Reily A."/>
            <person name="Remington K.A."/>
            <person name="Rieger T.T."/>
            <person name="Ritchie M.G."/>
            <person name="Robin C."/>
            <person name="Rogers Y.H."/>
            <person name="Rohde C."/>
            <person name="Rozas J."/>
            <person name="Rubenfield M.J."/>
            <person name="Ruiz A."/>
            <person name="Russo S."/>
            <person name="Salzberg S.L."/>
            <person name="Sanchez-Gracia A."/>
            <person name="Saranga D.J."/>
            <person name="Sato H."/>
            <person name="Schaeffer S.W."/>
            <person name="Schatz M.C."/>
            <person name="Schlenke T."/>
            <person name="Schwartz R."/>
            <person name="Segarra C."/>
            <person name="Singh R.S."/>
            <person name="Sirot L."/>
            <person name="Sirota M."/>
            <person name="Sisneros N.B."/>
            <person name="Smith C.D."/>
            <person name="Smith T.F."/>
            <person name="Spieth J."/>
            <person name="Stage D.E."/>
            <person name="Stark A."/>
            <person name="Stephan W."/>
            <person name="Strausberg R.L."/>
            <person name="Strempel S."/>
            <person name="Sturgill D."/>
            <person name="Sutton G."/>
            <person name="Sutton G.G."/>
            <person name="Tao W."/>
            <person name="Teichmann S."/>
            <person name="Tobari Y.N."/>
            <person name="Tomimura Y."/>
            <person name="Tsolas J.M."/>
            <person name="Valente V.L."/>
            <person name="Venter E."/>
            <person name="Venter J.C."/>
            <person name="Vicario S."/>
            <person name="Vieira F.G."/>
            <person name="Vilella A.J."/>
            <person name="Villasante A."/>
            <person name="Walenz B."/>
            <person name="Wang J."/>
            <person name="Wasserman M."/>
            <person name="Watts T."/>
            <person name="Wilson D."/>
            <person name="Wilson R.K."/>
            <person name="Wing R.A."/>
            <person name="Wolfner M.F."/>
            <person name="Wong A."/>
            <person name="Wong G.K."/>
            <person name="Wu C.I."/>
            <person name="Wu G."/>
            <person name="Yamamoto D."/>
            <person name="Yang H.P."/>
            <person name="Yang S.P."/>
            <person name="Yorke J.A."/>
            <person name="Yoshida K."/>
            <person name="Zdobnov E."/>
            <person name="Zhang P."/>
            <person name="Zhang Y."/>
            <person name="Zimin A.V."/>
            <person name="Baldwin J."/>
            <person name="Abdouelleil A."/>
            <person name="Abdulkadir J."/>
            <person name="Abebe A."/>
            <person name="Abera B."/>
            <person name="Abreu J."/>
            <person name="Acer S.C."/>
            <person name="Aftuck L."/>
            <person name="Alexander A."/>
            <person name="An P."/>
            <person name="Anderson E."/>
            <person name="Anderson S."/>
            <person name="Arachi H."/>
            <person name="Azer M."/>
            <person name="Bachantsang P."/>
            <person name="Barry A."/>
            <person name="Bayul T."/>
            <person name="Berlin A."/>
            <person name="Bessette D."/>
            <person name="Bloom T."/>
            <person name="Blye J."/>
            <person name="Boguslavskiy L."/>
            <person name="Bonnet C."/>
            <person name="Boukhgalter B."/>
            <person name="Bourzgui I."/>
            <person name="Brown A."/>
            <person name="Cahill P."/>
            <person name="Channer S."/>
            <person name="Cheshatsang Y."/>
            <person name="Chuda L."/>
            <person name="Citroen M."/>
            <person name="Collymore A."/>
            <person name="Cooke P."/>
            <person name="Costello M."/>
            <person name="D'Aco K."/>
            <person name="Daza R."/>
            <person name="De Haan G."/>
            <person name="DeGray S."/>
            <person name="DeMaso C."/>
            <person name="Dhargay N."/>
            <person name="Dooley K."/>
            <person name="Dooley E."/>
            <person name="Doricent M."/>
            <person name="Dorje P."/>
            <person name="Dorjee K."/>
            <person name="Dupes A."/>
            <person name="Elong R."/>
            <person name="Falk J."/>
            <person name="Farina A."/>
            <person name="Faro S."/>
            <person name="Ferguson D."/>
            <person name="Fisher S."/>
            <person name="Foley C.D."/>
            <person name="Franke A."/>
            <person name="Friedrich D."/>
            <person name="Gadbois L."/>
            <person name="Gearin G."/>
            <person name="Gearin C.R."/>
            <person name="Giannoukos G."/>
            <person name="Goode T."/>
            <person name="Graham J."/>
            <person name="Grandbois E."/>
            <person name="Grewal S."/>
            <person name="Gyaltsen K."/>
            <person name="Hafez N."/>
            <person name="Hagos B."/>
            <person name="Hall J."/>
            <person name="Henson C."/>
            <person name="Hollinger A."/>
            <person name="Honan T."/>
            <person name="Huard M.D."/>
            <person name="Hughes L."/>
            <person name="Hurhula B."/>
            <person name="Husby M.E."/>
            <person name="Kamat A."/>
            <person name="Kanga B."/>
            <person name="Kashin S."/>
            <person name="Khazanovich D."/>
            <person name="Kisner P."/>
            <person name="Lance K."/>
            <person name="Lara M."/>
            <person name="Lee W."/>
            <person name="Lennon N."/>
            <person name="Letendre F."/>
            <person name="LeVine R."/>
            <person name="Lipovsky A."/>
            <person name="Liu X."/>
            <person name="Liu J."/>
            <person name="Liu S."/>
            <person name="Lokyitsang T."/>
            <person name="Lokyitsang Y."/>
            <person name="Lubonja R."/>
            <person name="Lui A."/>
            <person name="MacDonald P."/>
            <person name="Magnisalis V."/>
            <person name="Maru K."/>
            <person name="Matthews C."/>
            <person name="McCusker W."/>
            <person name="McDonough S."/>
            <person name="Mehta T."/>
            <person name="Meldrim J."/>
            <person name="Meneus L."/>
            <person name="Mihai O."/>
            <person name="Mihalev A."/>
            <person name="Mihova T."/>
            <person name="Mittelman R."/>
            <person name="Mlenga V."/>
            <person name="Montmayeur A."/>
            <person name="Mulrain L."/>
            <person name="Navidi A."/>
            <person name="Naylor J."/>
            <person name="Negash T."/>
            <person name="Nguyen T."/>
            <person name="Nguyen N."/>
            <person name="Nicol R."/>
            <person name="Norbu C."/>
            <person name="Norbu N."/>
            <person name="Novod N."/>
            <person name="O'Neill B."/>
            <person name="Osman S."/>
            <person name="Markiewicz E."/>
            <person name="Oyono O.L."/>
            <person name="Patti C."/>
            <person name="Phunkhang P."/>
            <person name="Pierre F."/>
            <person name="Priest M."/>
            <person name="Raghuraman S."/>
            <person name="Rege F."/>
            <person name="Reyes R."/>
            <person name="Rise C."/>
            <person name="Rogov P."/>
            <person name="Ross K."/>
            <person name="Ryan E."/>
            <person name="Settipalli S."/>
            <person name="Shea T."/>
            <person name="Sherpa N."/>
            <person name="Shi L."/>
            <person name="Shih D."/>
            <person name="Sparrow T."/>
            <person name="Spaulding J."/>
            <person name="Stalker J."/>
            <person name="Stange-Thomann N."/>
            <person name="Stavropoulos S."/>
            <person name="Stone C."/>
            <person name="Strader C."/>
            <person name="Tesfaye S."/>
            <person name="Thomson T."/>
            <person name="Thoulutsang Y."/>
            <person name="Thoulutsang D."/>
            <person name="Topham K."/>
            <person name="Topping I."/>
            <person name="Tsamla T."/>
            <person name="Vassiliev H."/>
            <person name="Vo A."/>
            <person name="Wangchuk T."/>
            <person name="Wangdi T."/>
            <person name="Weiand M."/>
            <person name="Wilkinson J."/>
            <person name="Wilson A."/>
            <person name="Yadav S."/>
            <person name="Young G."/>
            <person name="Yu Q."/>
            <person name="Zembek L."/>
            <person name="Zhong D."/>
            <person name="Zimmer A."/>
            <person name="Zwirko Z."/>
            <person name="Jaffe D.B."/>
            <person name="Alvarez P."/>
            <person name="Brockman W."/>
            <person name="Butler J."/>
            <person name="Chin C."/>
            <person name="Gnerre S."/>
            <person name="Grabherr M."/>
            <person name="Kleber M."/>
            <person name="Mauceli E."/>
            <person name="MacCallum I."/>
        </authorList>
    </citation>
    <scope>NUCLEOTIDE SEQUENCE [LARGE SCALE GENOMIC DNA]</scope>
    <source>
        <strain evidence="3">Tucson 15010-1051.87</strain>
    </source>
</reference>
<feature type="compositionally biased region" description="Low complexity" evidence="1">
    <location>
        <begin position="44"/>
        <end position="74"/>
    </location>
</feature>
<dbReference type="OMA" id="MDDVGST"/>
<keyword evidence="3" id="KW-1185">Reference proteome</keyword>
<name>B4M2H1_DROVI</name>
<dbReference type="InParanoid" id="B4M2H1"/>
<evidence type="ECO:0000313" key="3">
    <source>
        <dbReference type="Proteomes" id="UP000008792"/>
    </source>
</evidence>
<dbReference type="EMBL" id="CH940651">
    <property type="protein sequence ID" value="EDW65875.1"/>
    <property type="molecule type" value="Genomic_DNA"/>
</dbReference>
<gene>
    <name evidence="2" type="primary">Dvir\GJ19491</name>
    <name evidence="2" type="ORF">Dvir_GJ19491</name>
</gene>
<dbReference type="Proteomes" id="UP000008792">
    <property type="component" value="Unassembled WGS sequence"/>
</dbReference>
<evidence type="ECO:0000256" key="1">
    <source>
        <dbReference type="SAM" id="MobiDB-lite"/>
    </source>
</evidence>
<evidence type="ECO:0000313" key="2">
    <source>
        <dbReference type="EMBL" id="EDW65875.1"/>
    </source>
</evidence>
<dbReference type="eggNOG" id="ENOG502TCVC">
    <property type="taxonomic scope" value="Eukaryota"/>
</dbReference>
<dbReference type="OrthoDB" id="7864217at2759"/>
<protein>
    <submittedName>
        <fullName evidence="2">Uncharacterized protein</fullName>
    </submittedName>
</protein>
<organism evidence="2 3">
    <name type="scientific">Drosophila virilis</name>
    <name type="common">Fruit fly</name>
    <dbReference type="NCBI Taxonomy" id="7244"/>
    <lineage>
        <taxon>Eukaryota</taxon>
        <taxon>Metazoa</taxon>
        <taxon>Ecdysozoa</taxon>
        <taxon>Arthropoda</taxon>
        <taxon>Hexapoda</taxon>
        <taxon>Insecta</taxon>
        <taxon>Pterygota</taxon>
        <taxon>Neoptera</taxon>
        <taxon>Endopterygota</taxon>
        <taxon>Diptera</taxon>
        <taxon>Brachycera</taxon>
        <taxon>Muscomorpha</taxon>
        <taxon>Ephydroidea</taxon>
        <taxon>Drosophilidae</taxon>
        <taxon>Drosophila</taxon>
    </lineage>
</organism>
<dbReference type="AlphaFoldDB" id="B4M2H1"/>
<sequence>MGSCCSKDLDDKRSWSPEETKNGSTTSTIIAQPMDDVGSTGVFTLTRTTTTTTTTTTKQQQQQQQQQQHQEQQQHITANAVDPDADPEAKQ</sequence>
<accession>B4M2H1</accession>
<dbReference type="HOGENOM" id="CLU_193241_0_0_1"/>
<feature type="region of interest" description="Disordered" evidence="1">
    <location>
        <begin position="1"/>
        <end position="91"/>
    </location>
</feature>
<dbReference type="KEGG" id="dvi:6631404"/>
<feature type="compositionally biased region" description="Basic and acidic residues" evidence="1">
    <location>
        <begin position="7"/>
        <end position="21"/>
    </location>
</feature>
<dbReference type="PhylomeDB" id="B4M2H1"/>